<reference evidence="3" key="2">
    <citation type="submission" date="2020-05" db="UniProtKB">
        <authorList>
            <consortium name="EnsemblMetazoa"/>
        </authorList>
    </citation>
    <scope>IDENTIFICATION</scope>
    <source>
        <strain evidence="3">wikel</strain>
    </source>
</reference>
<gene>
    <name evidence="2" type="ORF">IscW_ISCW011187</name>
</gene>
<evidence type="ECO:0000313" key="2">
    <source>
        <dbReference type="EMBL" id="EEC13805.1"/>
    </source>
</evidence>
<dbReference type="Proteomes" id="UP000001555">
    <property type="component" value="Unassembled WGS sequence"/>
</dbReference>
<dbReference type="EMBL" id="ABJB011093642">
    <property type="status" value="NOT_ANNOTATED_CDS"/>
    <property type="molecule type" value="Genomic_DNA"/>
</dbReference>
<dbReference type="EnsemblMetazoa" id="ISCW011187-RA">
    <property type="protein sequence ID" value="ISCW011187-PA"/>
    <property type="gene ID" value="ISCW011187"/>
</dbReference>
<feature type="compositionally biased region" description="Polar residues" evidence="1">
    <location>
        <begin position="71"/>
        <end position="83"/>
    </location>
</feature>
<feature type="compositionally biased region" description="Polar residues" evidence="1">
    <location>
        <begin position="90"/>
        <end position="101"/>
    </location>
</feature>
<dbReference type="PaxDb" id="6945-B7Q4N3"/>
<dbReference type="AlphaFoldDB" id="B7Q4N3"/>
<keyword evidence="4" id="KW-1185">Reference proteome</keyword>
<evidence type="ECO:0000313" key="4">
    <source>
        <dbReference type="Proteomes" id="UP000001555"/>
    </source>
</evidence>
<protein>
    <submittedName>
        <fullName evidence="2 3">Uncharacterized protein</fullName>
    </submittedName>
</protein>
<dbReference type="VEuPathDB" id="VectorBase:ISCI011187"/>
<evidence type="ECO:0000256" key="1">
    <source>
        <dbReference type="SAM" id="MobiDB-lite"/>
    </source>
</evidence>
<sequence>MYSVDTCRQSTKMIFTSSVHFTSYMMGESLTQSILPTTDTALMKMPVDSTQCIMKWQIVFQTEYTENEIVQPTNHPTNQSAHPSQAAPVYNSTVENNFTEP</sequence>
<organism>
    <name type="scientific">Ixodes scapularis</name>
    <name type="common">Black-legged tick</name>
    <name type="synonym">Deer tick</name>
    <dbReference type="NCBI Taxonomy" id="6945"/>
    <lineage>
        <taxon>Eukaryota</taxon>
        <taxon>Metazoa</taxon>
        <taxon>Ecdysozoa</taxon>
        <taxon>Arthropoda</taxon>
        <taxon>Chelicerata</taxon>
        <taxon>Arachnida</taxon>
        <taxon>Acari</taxon>
        <taxon>Parasitiformes</taxon>
        <taxon>Ixodida</taxon>
        <taxon>Ixodoidea</taxon>
        <taxon>Ixodidae</taxon>
        <taxon>Ixodinae</taxon>
        <taxon>Ixodes</taxon>
    </lineage>
</organism>
<name>B7Q4N3_IXOSC</name>
<dbReference type="HOGENOM" id="CLU_2294731_0_0_1"/>
<evidence type="ECO:0000313" key="3">
    <source>
        <dbReference type="EnsemblMetazoa" id="ISCW011187-PA"/>
    </source>
</evidence>
<dbReference type="EMBL" id="DS857119">
    <property type="protein sequence ID" value="EEC13805.1"/>
    <property type="molecule type" value="Genomic_DNA"/>
</dbReference>
<feature type="region of interest" description="Disordered" evidence="1">
    <location>
        <begin position="71"/>
        <end position="101"/>
    </location>
</feature>
<proteinExistence type="predicted"/>
<reference evidence="2 4" key="1">
    <citation type="submission" date="2008-03" db="EMBL/GenBank/DDBJ databases">
        <title>Annotation of Ixodes scapularis.</title>
        <authorList>
            <consortium name="Ixodes scapularis Genome Project Consortium"/>
            <person name="Caler E."/>
            <person name="Hannick L.I."/>
            <person name="Bidwell S."/>
            <person name="Joardar V."/>
            <person name="Thiagarajan M."/>
            <person name="Amedeo P."/>
            <person name="Galinsky K.J."/>
            <person name="Schobel S."/>
            <person name="Inman J."/>
            <person name="Hostetler J."/>
            <person name="Miller J."/>
            <person name="Hammond M."/>
            <person name="Megy K."/>
            <person name="Lawson D."/>
            <person name="Kodira C."/>
            <person name="Sutton G."/>
            <person name="Meyer J."/>
            <person name="Hill C.A."/>
            <person name="Birren B."/>
            <person name="Nene V."/>
            <person name="Collins F."/>
            <person name="Alarcon-Chaidez F."/>
            <person name="Wikel S."/>
            <person name="Strausberg R."/>
        </authorList>
    </citation>
    <scope>NUCLEOTIDE SEQUENCE [LARGE SCALE GENOMIC DNA]</scope>
    <source>
        <strain evidence="4">Wikel</strain>
        <strain evidence="2">Wikel colony</strain>
    </source>
</reference>
<accession>B7Q4N3</accession>
<dbReference type="VEuPathDB" id="VectorBase:ISCW011187"/>
<dbReference type="InParanoid" id="B7Q4N3"/>